<dbReference type="Gene3D" id="1.10.287.850">
    <property type="entry name" value="HP0062-like domain"/>
    <property type="match status" value="1"/>
</dbReference>
<organism evidence="2 3">
    <name type="scientific">Mycobacterium helveticum</name>
    <dbReference type="NCBI Taxonomy" id="2592811"/>
    <lineage>
        <taxon>Bacteria</taxon>
        <taxon>Bacillati</taxon>
        <taxon>Actinomycetota</taxon>
        <taxon>Actinomycetes</taxon>
        <taxon>Mycobacteriales</taxon>
        <taxon>Mycobacteriaceae</taxon>
        <taxon>Mycobacterium</taxon>
    </lineage>
</organism>
<sequence>MSFVVATPDMVATAAQNLASIHSTLSEASATIAGPTTGVVAAAQDEVSASVAQMFGAFGQEYQEISAQTQALHQQFVNLLNSGATAYAATEAANVQQTLAAAVNAPAKTLLGIESDAAAAGQNVGAGAVANAAASANSIAAPYESLLANTNASLQSIGTSWATVTEPALAQAFTTQFGNPQTLLTAVSSGNLQPLSAIAARLVQGNINVLGDVADPLSVSVTSLTQTNASLAIRVGLPELLAFDALGPPVNAAVALQSTSATFFGALQAGNPVGAVTTLLGAPATVTNAFLYGEVTLPVGLPLPGVPAVAQIPFGGLLAPLSPLSTTATLSGSPLPHNVTISGPPVGGLIPALTEYAPQLLASAFEN</sequence>
<dbReference type="Pfam" id="PF00934">
    <property type="entry name" value="PE"/>
    <property type="match status" value="1"/>
</dbReference>
<dbReference type="OrthoDB" id="4753156at2"/>
<dbReference type="AlphaFoldDB" id="A0A557XZT1"/>
<reference evidence="2 3" key="1">
    <citation type="submission" date="2019-07" db="EMBL/GenBank/DDBJ databases">
        <title>New Mycobacterium species.</title>
        <authorList>
            <person name="Tortoli E."/>
            <person name="Ghielmetti G."/>
            <person name="Friedel U."/>
            <person name="Trovato A."/>
        </authorList>
    </citation>
    <scope>NUCLEOTIDE SEQUENCE [LARGE SCALE GENOMIC DNA]</scope>
    <source>
        <strain evidence="2 3">16-83</strain>
    </source>
</reference>
<gene>
    <name evidence="2" type="ORF">FPZ47_03235</name>
</gene>
<evidence type="ECO:0000313" key="3">
    <source>
        <dbReference type="Proteomes" id="UP000320513"/>
    </source>
</evidence>
<keyword evidence="3" id="KW-1185">Reference proteome</keyword>
<dbReference type="InterPro" id="IPR000084">
    <property type="entry name" value="PE-PGRS_N"/>
</dbReference>
<name>A0A557XZT1_9MYCO</name>
<feature type="domain" description="PE" evidence="1">
    <location>
        <begin position="4"/>
        <end position="94"/>
    </location>
</feature>
<dbReference type="Proteomes" id="UP000320513">
    <property type="component" value="Unassembled WGS sequence"/>
</dbReference>
<dbReference type="EMBL" id="VMQU01000008">
    <property type="protein sequence ID" value="TVS91770.1"/>
    <property type="molecule type" value="Genomic_DNA"/>
</dbReference>
<dbReference type="InterPro" id="IPR038332">
    <property type="entry name" value="PPE_sf"/>
</dbReference>
<evidence type="ECO:0000313" key="2">
    <source>
        <dbReference type="EMBL" id="TVS91770.1"/>
    </source>
</evidence>
<accession>A0A557XZT1</accession>
<dbReference type="SUPFAM" id="SSF140459">
    <property type="entry name" value="PE/PPE dimer-like"/>
    <property type="match status" value="1"/>
</dbReference>
<protein>
    <submittedName>
        <fullName evidence="2">PE family protein</fullName>
    </submittedName>
</protein>
<comment type="caution">
    <text evidence="2">The sequence shown here is derived from an EMBL/GenBank/DDBJ whole genome shotgun (WGS) entry which is preliminary data.</text>
</comment>
<evidence type="ECO:0000259" key="1">
    <source>
        <dbReference type="Pfam" id="PF00934"/>
    </source>
</evidence>
<dbReference type="RefSeq" id="WP_144948931.1">
    <property type="nucleotide sequence ID" value="NZ_VMQU01000008.1"/>
</dbReference>
<proteinExistence type="predicted"/>